<protein>
    <recommendedName>
        <fullName evidence="4">Lipoprotein</fullName>
    </recommendedName>
</protein>
<feature type="signal peptide" evidence="2">
    <location>
        <begin position="1"/>
        <end position="22"/>
    </location>
</feature>
<feature type="compositionally biased region" description="Acidic residues" evidence="1">
    <location>
        <begin position="36"/>
        <end position="46"/>
    </location>
</feature>
<organism evidence="3">
    <name type="scientific">uncultured Spirochaetaceae bacterium</name>
    <dbReference type="NCBI Taxonomy" id="201186"/>
    <lineage>
        <taxon>Bacteria</taxon>
        <taxon>Pseudomonadati</taxon>
        <taxon>Spirochaetota</taxon>
        <taxon>Spirochaetia</taxon>
        <taxon>Spirochaetales</taxon>
        <taxon>Spirochaetaceae</taxon>
        <taxon>environmental samples</taxon>
    </lineage>
</organism>
<feature type="region of interest" description="Disordered" evidence="1">
    <location>
        <begin position="22"/>
        <end position="46"/>
    </location>
</feature>
<dbReference type="EMBL" id="MN577574">
    <property type="protein sequence ID" value="QGT51456.1"/>
    <property type="molecule type" value="Genomic_DNA"/>
</dbReference>
<sequence length="348" mass="37510">MGGVIALFAVAFLFGFVACSSGSDDDDPATSTPPVVDDEGGKDDSDDDVLGSGVKVFAFDTDALRDKVPNAFDEMADADSSVTIIGNTFTAKDAENGAAMRINYIFENADEAYVIKDNDVLKLAFSMDNNAGANFSILFYDTKQNEEKETIYDSAYIGWTQPKAGAEQEIELAKYAGKKLRGFEFCTNDGCKELKVTKMKIAAAGPVVATKDVEITDTNSIKTYICENAFTANVVYTLTKEQASKLKSVTLTGYVSSDNEKVAVFGGDVWLSKGSASDKSLWGDKDANLVSNKGWLNKTTTEVKLTPTVDLSTLSEVHICVQNSTVDDNWAGYEGSVTVEKLVLTLIE</sequence>
<evidence type="ECO:0008006" key="4">
    <source>
        <dbReference type="Google" id="ProtNLM"/>
    </source>
</evidence>
<keyword evidence="2" id="KW-0732">Signal</keyword>
<dbReference type="AlphaFoldDB" id="A0A650EPF1"/>
<evidence type="ECO:0000256" key="1">
    <source>
        <dbReference type="SAM" id="MobiDB-lite"/>
    </source>
</evidence>
<reference evidence="3" key="1">
    <citation type="journal article" date="2020" name="J. ISSAAS">
        <title>Lactobacilli and other gastrointestinal microbiota of Peromyscus leucopus, reservoir host for agents of Lyme disease and other zoonoses in North America.</title>
        <authorList>
            <person name="Milovic A."/>
            <person name="Bassam K."/>
            <person name="Shao H."/>
            <person name="Chatzistamou I."/>
            <person name="Tufts D.M."/>
            <person name="Diuk-Wasser M."/>
            <person name="Barbour A.G."/>
        </authorList>
    </citation>
    <scope>NUCLEOTIDE SEQUENCE</scope>
    <source>
        <strain evidence="3">LL50</strain>
    </source>
</reference>
<evidence type="ECO:0000313" key="3">
    <source>
        <dbReference type="EMBL" id="QGT51456.1"/>
    </source>
</evidence>
<gene>
    <name evidence="3" type="ORF">Unknown280_1480</name>
</gene>
<feature type="chain" id="PRO_5025067383" description="Lipoprotein" evidence="2">
    <location>
        <begin position="23"/>
        <end position="348"/>
    </location>
</feature>
<accession>A0A650EPF1</accession>
<proteinExistence type="predicted"/>
<name>A0A650EPF1_9SPIO</name>
<evidence type="ECO:0000256" key="2">
    <source>
        <dbReference type="SAM" id="SignalP"/>
    </source>
</evidence>